<evidence type="ECO:0000256" key="1">
    <source>
        <dbReference type="SAM" id="MobiDB-lite"/>
    </source>
</evidence>
<dbReference type="AlphaFoldDB" id="A0A8H9I1U4"/>
<accession>A0A8H9I1U4</accession>
<organism evidence="2 3">
    <name type="scientific">Vreelandella hamiltonii</name>
    <dbReference type="NCBI Taxonomy" id="502829"/>
    <lineage>
        <taxon>Bacteria</taxon>
        <taxon>Pseudomonadati</taxon>
        <taxon>Pseudomonadota</taxon>
        <taxon>Gammaproteobacteria</taxon>
        <taxon>Oceanospirillales</taxon>
        <taxon>Halomonadaceae</taxon>
        <taxon>Vreelandella</taxon>
    </lineage>
</organism>
<comment type="caution">
    <text evidence="2">The sequence shown here is derived from an EMBL/GenBank/DDBJ whole genome shotgun (WGS) entry which is preliminary data.</text>
</comment>
<sequence length="77" mass="8098">MTGEVDARVAEGVTGDTAGSIVEGDSPALLEGEDWPAHPTNSSTAAHAAAFPTRFPATFPTLFPTLLACRYMTRFPC</sequence>
<dbReference type="EMBL" id="BMXN01000007">
    <property type="protein sequence ID" value="GGW25051.1"/>
    <property type="molecule type" value="Genomic_DNA"/>
</dbReference>
<reference evidence="3" key="1">
    <citation type="journal article" date="2019" name="Int. J. Syst. Evol. Microbiol.">
        <title>The Global Catalogue of Microorganisms (GCM) 10K type strain sequencing project: providing services to taxonomists for standard genome sequencing and annotation.</title>
        <authorList>
            <consortium name="The Broad Institute Genomics Platform"/>
            <consortium name="The Broad Institute Genome Sequencing Center for Infectious Disease"/>
            <person name="Wu L."/>
            <person name="Ma J."/>
        </authorList>
    </citation>
    <scope>NUCLEOTIDE SEQUENCE [LARGE SCALE GENOMIC DNA]</scope>
    <source>
        <strain evidence="3">KCTC 22154</strain>
    </source>
</reference>
<evidence type="ECO:0000313" key="2">
    <source>
        <dbReference type="EMBL" id="GGW25051.1"/>
    </source>
</evidence>
<proteinExistence type="predicted"/>
<name>A0A8H9I1U4_9GAMM</name>
<gene>
    <name evidence="2" type="ORF">GCM10007157_16090</name>
</gene>
<keyword evidence="3" id="KW-1185">Reference proteome</keyword>
<feature type="region of interest" description="Disordered" evidence="1">
    <location>
        <begin position="1"/>
        <end position="43"/>
    </location>
</feature>
<evidence type="ECO:0000313" key="3">
    <source>
        <dbReference type="Proteomes" id="UP000623776"/>
    </source>
</evidence>
<dbReference type="Proteomes" id="UP000623776">
    <property type="component" value="Unassembled WGS sequence"/>
</dbReference>
<protein>
    <submittedName>
        <fullName evidence="2">Uncharacterized protein</fullName>
    </submittedName>
</protein>